<dbReference type="Pfam" id="PF09261">
    <property type="entry name" value="Alpha-mann_mid"/>
    <property type="match status" value="1"/>
</dbReference>
<evidence type="ECO:0000256" key="6">
    <source>
        <dbReference type="ARBA" id="ARBA00022801"/>
    </source>
</evidence>
<dbReference type="InterPro" id="IPR037094">
    <property type="entry name" value="Glyco_hydro_38_cen_sf"/>
</dbReference>
<evidence type="ECO:0000256" key="10">
    <source>
        <dbReference type="ARBA" id="ARBA00023034"/>
    </source>
</evidence>
<comment type="caution">
    <text evidence="20">The sequence shown here is derived from an EMBL/GenBank/DDBJ whole genome shotgun (WGS) entry which is preliminary data.</text>
</comment>
<dbReference type="SMART" id="SM00872">
    <property type="entry name" value="Alpha-mann_mid"/>
    <property type="match status" value="1"/>
</dbReference>
<reference evidence="20 21" key="1">
    <citation type="submission" date="2020-08" db="EMBL/GenBank/DDBJ databases">
        <authorList>
            <person name="Hejnol A."/>
        </authorList>
    </citation>
    <scope>NUCLEOTIDE SEQUENCE [LARGE SCALE GENOMIC DNA]</scope>
</reference>
<comment type="subcellular location">
    <subcellularLocation>
        <location evidence="1">Golgi apparatus membrane</location>
        <topology evidence="1">Single-pass type II membrane protein</topology>
    </subcellularLocation>
</comment>
<evidence type="ECO:0000256" key="9">
    <source>
        <dbReference type="ARBA" id="ARBA00022989"/>
    </source>
</evidence>
<dbReference type="GO" id="GO:0006013">
    <property type="term" value="P:mannose metabolic process"/>
    <property type="evidence" value="ECO:0007669"/>
    <property type="project" value="InterPro"/>
</dbReference>
<dbReference type="Gene3D" id="3.20.110.10">
    <property type="entry name" value="Glycoside hydrolase 38, N terminal domain"/>
    <property type="match status" value="1"/>
</dbReference>
<feature type="coiled-coil region" evidence="17">
    <location>
        <begin position="34"/>
        <end position="68"/>
    </location>
</feature>
<dbReference type="Gene3D" id="2.60.40.1180">
    <property type="entry name" value="Golgi alpha-mannosidase II"/>
    <property type="match status" value="1"/>
</dbReference>
<evidence type="ECO:0000313" key="21">
    <source>
        <dbReference type="Proteomes" id="UP000549394"/>
    </source>
</evidence>
<evidence type="ECO:0000256" key="8">
    <source>
        <dbReference type="ARBA" id="ARBA00022968"/>
    </source>
</evidence>
<keyword evidence="6 16" id="KW-0378">Hydrolase</keyword>
<dbReference type="Pfam" id="PF07748">
    <property type="entry name" value="Glyco_hydro_38C"/>
    <property type="match status" value="1"/>
</dbReference>
<dbReference type="InterPro" id="IPR015341">
    <property type="entry name" value="Glyco_hydro_38_cen"/>
</dbReference>
<keyword evidence="5 16" id="KW-0479">Metal-binding</keyword>
<dbReference type="GO" id="GO:0006491">
    <property type="term" value="P:N-glycan processing"/>
    <property type="evidence" value="ECO:0007669"/>
    <property type="project" value="TreeGrafter"/>
</dbReference>
<dbReference type="Gene3D" id="1.20.1270.50">
    <property type="entry name" value="Glycoside hydrolase family 38, central domain"/>
    <property type="match status" value="1"/>
</dbReference>
<comment type="similarity">
    <text evidence="3 16">Belongs to the glycosyl hydrolase 38 family.</text>
</comment>
<comment type="pathway">
    <text evidence="2">Protein modification; protein glycosylation.</text>
</comment>
<protein>
    <recommendedName>
        <fullName evidence="16">Alpha-mannosidase</fullName>
        <ecNumber evidence="16">3.2.1.-</ecNumber>
    </recommendedName>
</protein>
<dbReference type="InterPro" id="IPR011682">
    <property type="entry name" value="Glyco_hydro_38_C"/>
</dbReference>
<proteinExistence type="inferred from homology"/>
<dbReference type="AlphaFoldDB" id="A0A7I8VGJ8"/>
<organism evidence="20 21">
    <name type="scientific">Dimorphilus gyrociliatus</name>
    <dbReference type="NCBI Taxonomy" id="2664684"/>
    <lineage>
        <taxon>Eukaryota</taxon>
        <taxon>Metazoa</taxon>
        <taxon>Spiralia</taxon>
        <taxon>Lophotrochozoa</taxon>
        <taxon>Annelida</taxon>
        <taxon>Polychaeta</taxon>
        <taxon>Polychaeta incertae sedis</taxon>
        <taxon>Dinophilidae</taxon>
        <taxon>Dimorphilus</taxon>
    </lineage>
</organism>
<evidence type="ECO:0000259" key="19">
    <source>
        <dbReference type="SMART" id="SM00872"/>
    </source>
</evidence>
<dbReference type="EC" id="3.2.1.-" evidence="16"/>
<dbReference type="FunFam" id="3.20.110.10:FF:000003">
    <property type="entry name" value="Alpha-mannosidase"/>
    <property type="match status" value="1"/>
</dbReference>
<dbReference type="GO" id="GO:0004572">
    <property type="term" value="F:mannosyl-oligosaccharide 1,3-1,6-alpha-mannosidase activity"/>
    <property type="evidence" value="ECO:0007669"/>
    <property type="project" value="UniProtKB-EC"/>
</dbReference>
<keyword evidence="17" id="KW-0175">Coiled coil</keyword>
<comment type="catalytic activity">
    <reaction evidence="15">
        <text>N(4)-{beta-D-GlcNAc-(1-&gt;2)-alpha-D-Man-(1-&gt;3)-[alpha-D-Man-(1-&gt;3)-[alpha-D-Man-(1-&gt;6)]-alpha-D-Man-(1-&gt;6)]-beta-D-Man-(1-&gt;4)-beta-D-GlcNAc-(1-&gt;4)-beta-D-GlcNAc}-L-asparaginyl-[protein] + 2 H2O = 2 alpha-D-mannopyranose + an N(4)-{beta-D-GlcNAc-(1-&gt;2)-alpha-D-Man-(1-&gt;3)-[alpha-D-Man-(1-&gt;6)]-beta-D-Man-(1-&gt;4)-beta-D-GlcNAc-(1-&gt;4)-beta-D-GlcNAc}-L-asparaginyl-[protein]</text>
        <dbReference type="Rhea" id="RHEA:56052"/>
        <dbReference type="Rhea" id="RHEA-COMP:14368"/>
        <dbReference type="Rhea" id="RHEA-COMP:14369"/>
        <dbReference type="ChEBI" id="CHEBI:15377"/>
        <dbReference type="ChEBI" id="CHEBI:28729"/>
        <dbReference type="ChEBI" id="CHEBI:60615"/>
        <dbReference type="ChEBI" id="CHEBI:60625"/>
        <dbReference type="EC" id="3.2.1.114"/>
    </reaction>
</comment>
<dbReference type="Pfam" id="PF01074">
    <property type="entry name" value="Glyco_hydro_38N"/>
    <property type="match status" value="1"/>
</dbReference>
<dbReference type="PANTHER" id="PTHR11607">
    <property type="entry name" value="ALPHA-MANNOSIDASE"/>
    <property type="match status" value="1"/>
</dbReference>
<feature type="domain" description="Glycoside hydrolase family 38 central" evidence="19">
    <location>
        <begin position="515"/>
        <end position="600"/>
    </location>
</feature>
<evidence type="ECO:0000256" key="5">
    <source>
        <dbReference type="ARBA" id="ARBA00022723"/>
    </source>
</evidence>
<dbReference type="GO" id="GO:0030246">
    <property type="term" value="F:carbohydrate binding"/>
    <property type="evidence" value="ECO:0007669"/>
    <property type="project" value="InterPro"/>
</dbReference>
<evidence type="ECO:0000256" key="15">
    <source>
        <dbReference type="ARBA" id="ARBA00093232"/>
    </source>
</evidence>
<evidence type="ECO:0000256" key="2">
    <source>
        <dbReference type="ARBA" id="ARBA00004922"/>
    </source>
</evidence>
<evidence type="ECO:0000256" key="18">
    <source>
        <dbReference type="SAM" id="Phobius"/>
    </source>
</evidence>
<keyword evidence="8" id="KW-0735">Signal-anchor</keyword>
<evidence type="ECO:0000256" key="17">
    <source>
        <dbReference type="SAM" id="Coils"/>
    </source>
</evidence>
<dbReference type="SUPFAM" id="SSF88688">
    <property type="entry name" value="Families 57/38 glycoside transferase middle domain"/>
    <property type="match status" value="1"/>
</dbReference>
<dbReference type="FunFam" id="2.70.98.30:FF:000002">
    <property type="entry name" value="Alpha-mannosidase"/>
    <property type="match status" value="1"/>
</dbReference>
<dbReference type="InterPro" id="IPR027291">
    <property type="entry name" value="Glyco_hydro_38_N_sf"/>
</dbReference>
<dbReference type="SUPFAM" id="SSF74650">
    <property type="entry name" value="Galactose mutarotase-like"/>
    <property type="match status" value="1"/>
</dbReference>
<comment type="cofactor">
    <cofactor evidence="16">
        <name>Zn(2+)</name>
        <dbReference type="ChEBI" id="CHEBI:29105"/>
    </cofactor>
    <text evidence="16">Binds 1 zinc ion per subunit.</text>
</comment>
<keyword evidence="4 18" id="KW-0812">Transmembrane</keyword>
<dbReference type="CDD" id="cd10809">
    <property type="entry name" value="GH38N_AMII_GMII_SfManIII_like"/>
    <property type="match status" value="1"/>
</dbReference>
<comment type="function">
    <text evidence="14">Catalyzes the first committed step in the biosynthesis of complex N-glycans. It controls conversion of high mannose to complex N-glycans; the final hydrolytic step in the N-glycan maturation pathway.</text>
</comment>
<keyword evidence="11 18" id="KW-0472">Membrane</keyword>
<dbReference type="PANTHER" id="PTHR11607:SF3">
    <property type="entry name" value="LYSOSOMAL ALPHA-MANNOSIDASE"/>
    <property type="match status" value="1"/>
</dbReference>
<dbReference type="InterPro" id="IPR050843">
    <property type="entry name" value="Glycosyl_Hydrlase_38"/>
</dbReference>
<dbReference type="Proteomes" id="UP000549394">
    <property type="component" value="Unassembled WGS sequence"/>
</dbReference>
<evidence type="ECO:0000256" key="12">
    <source>
        <dbReference type="ARBA" id="ARBA00023157"/>
    </source>
</evidence>
<dbReference type="InterPro" id="IPR028995">
    <property type="entry name" value="Glyco_hydro_57/38_cen_sf"/>
</dbReference>
<evidence type="ECO:0000313" key="20">
    <source>
        <dbReference type="EMBL" id="CAD5114520.1"/>
    </source>
</evidence>
<dbReference type="Gene3D" id="2.70.98.30">
    <property type="entry name" value="Golgi alpha-mannosidase II, domain 4"/>
    <property type="match status" value="1"/>
</dbReference>
<dbReference type="OrthoDB" id="10261055at2759"/>
<dbReference type="GO" id="GO:0000139">
    <property type="term" value="C:Golgi membrane"/>
    <property type="evidence" value="ECO:0007669"/>
    <property type="project" value="UniProtKB-SubCell"/>
</dbReference>
<dbReference type="SUPFAM" id="SSF88713">
    <property type="entry name" value="Glycoside hydrolase/deacetylase"/>
    <property type="match status" value="1"/>
</dbReference>
<dbReference type="InterPro" id="IPR013780">
    <property type="entry name" value="Glyco_hydro_b"/>
</dbReference>
<accession>A0A7I8VGJ8</accession>
<evidence type="ECO:0000256" key="16">
    <source>
        <dbReference type="RuleBase" id="RU361199"/>
    </source>
</evidence>
<dbReference type="InterPro" id="IPR011013">
    <property type="entry name" value="Gal_mutarotase_sf_dom"/>
</dbReference>
<evidence type="ECO:0000256" key="14">
    <source>
        <dbReference type="ARBA" id="ARBA00059516"/>
    </source>
</evidence>
<keyword evidence="12" id="KW-1015">Disulfide bond</keyword>
<evidence type="ECO:0000256" key="3">
    <source>
        <dbReference type="ARBA" id="ARBA00009792"/>
    </source>
</evidence>
<sequence length="1143" mass="131681">MRRNVAFFGAAMFCVGCFSLYLMLESSTTSPRVMNDQDGEVDKIEWKIQEIEQELKKNHETIIRIKEMLSDLSKGDNINVDKLKNLVDQFEKSQNNKKKFIQPQENKPVLLNQTQFSKTGITLSPDTCELAEKPNPVGPNIEMLQTFATLPFSNPDGGVWKQGWDITYSPSRWTTDRPLKVFVIPHSHNDPGWIKTFDRYFQDQTRHILDNMVQKLEQHSKMTFIYAEMSFFSTWWSQQNDATKEKVKRFLNEGRLELPTAGWVMTDEANSHYSAMLDQLIEGNNWLFENVGVRPDSAWSIDPFGQSSTMAYLLKKTGFKNMLIQRVHYTIKKYLAEKSNLEFMWRQNWDLSGKTDMFCHMMPFYSYDVPHTCGPDPKICCQYDFKRLPGGKIACPWRIAPVPITDGNVAQKAETLLDQYRKKASLYKSDVVLIPLGDDFRYDKPDEWDNQYNNYQKLFDYMNAKSDWHVEAKFGTLRDYFEALANREKVKRGERPDNYPILGGDFFTYADRDDHYWSGYFTSRPFYKRMDRIVEAHLRAAEIAYSLARIADTKKSIFDSDKNMAEMLTFSRRSLALFQHHDAITGTEKDFVVVDYAMKLLKSLENTKKIIQKSTEYLMSDGNDVFTLDETRQSQDSIPEKQIIKLSSANERYVVFYNSLASNRSVIVSIWVNSPYAIVKNEFGQIIQSQCNPVWTNNEQYSTDQFKLLFVVTVGGLGMVRYSIEKAGRGENQLHSLAKIYFHSSGNNYQKIFDYQSDRSDVTLENREISIKISRNTGTLQEIKNKLDDITSQVKVEFIYYGTRGTKEKSGAYLFLPDGLAKQLSSPSVFVRSTKGPLSSEVNSFMKNVEHKIRVENAGDMKNLGVEIENIVDIRSEQNYELGMRIVTDIQNEDNEYFTDLNGFQMQKRRYFSKIPLQGNFYPMATMAYMEDKNKRFTVLTGQSLGCASLHTGWLEIMQDRRMKQDDNRGLGQGVLDNKRTPHRFRFLLEKRISSGTNAQSTGFASLTASKLSDDLIHSIFVLPAKSSINSPQIKHFVTTLNQPLNCELHAVNLRSDLKNRNNYALILHRTAPNCGFKSRGLFCTPGGGKINLGKLFSASYHLSEVKTTSLNLLWDDKPIEFNKLPVEIAPMELEVFKLTFSS</sequence>
<dbReference type="InterPro" id="IPR011330">
    <property type="entry name" value="Glyco_hydro/deAcase_b/a-brl"/>
</dbReference>
<evidence type="ECO:0000256" key="7">
    <source>
        <dbReference type="ARBA" id="ARBA00022833"/>
    </source>
</evidence>
<keyword evidence="9 18" id="KW-1133">Transmembrane helix</keyword>
<keyword evidence="21" id="KW-1185">Reference proteome</keyword>
<dbReference type="FunFam" id="1.20.1270.50:FF:000001">
    <property type="entry name" value="Alpha-mannosidase"/>
    <property type="match status" value="1"/>
</dbReference>
<evidence type="ECO:0000256" key="4">
    <source>
        <dbReference type="ARBA" id="ARBA00022692"/>
    </source>
</evidence>
<evidence type="ECO:0000256" key="1">
    <source>
        <dbReference type="ARBA" id="ARBA00004323"/>
    </source>
</evidence>
<dbReference type="GO" id="GO:0046872">
    <property type="term" value="F:metal ion binding"/>
    <property type="evidence" value="ECO:0007669"/>
    <property type="project" value="UniProtKB-KW"/>
</dbReference>
<gene>
    <name evidence="20" type="ORF">DGYR_LOCUS3355</name>
</gene>
<evidence type="ECO:0000256" key="13">
    <source>
        <dbReference type="ARBA" id="ARBA00023295"/>
    </source>
</evidence>
<feature type="transmembrane region" description="Helical" evidence="18">
    <location>
        <begin position="5"/>
        <end position="24"/>
    </location>
</feature>
<name>A0A7I8VGJ8_9ANNE</name>
<evidence type="ECO:0000256" key="11">
    <source>
        <dbReference type="ARBA" id="ARBA00023136"/>
    </source>
</evidence>
<keyword evidence="10" id="KW-0333">Golgi apparatus</keyword>
<keyword evidence="13 16" id="KW-0326">Glycosidase</keyword>
<keyword evidence="7 16" id="KW-0862">Zinc</keyword>
<dbReference type="EMBL" id="CAJFCJ010000005">
    <property type="protein sequence ID" value="CAD5114520.1"/>
    <property type="molecule type" value="Genomic_DNA"/>
</dbReference>
<dbReference type="FunFam" id="2.60.40.1180:FF:000019">
    <property type="entry name" value="Alpha-mannosidase 2"/>
    <property type="match status" value="1"/>
</dbReference>
<dbReference type="InterPro" id="IPR000602">
    <property type="entry name" value="Glyco_hydro_38_N"/>
</dbReference>